<keyword evidence="4" id="KW-1185">Reference proteome</keyword>
<dbReference type="FunFam" id="3.40.50.2000:FF:000040">
    <property type="entry name" value="UDP-glycosyltransferase 76C1"/>
    <property type="match status" value="1"/>
</dbReference>
<evidence type="ECO:0008006" key="5">
    <source>
        <dbReference type="Google" id="ProtNLM"/>
    </source>
</evidence>
<dbReference type="SUPFAM" id="SSF53756">
    <property type="entry name" value="UDP-Glycosyltransferase/glycogen phosphorylase"/>
    <property type="match status" value="1"/>
</dbReference>
<keyword evidence="2" id="KW-0808">Transferase</keyword>
<dbReference type="AlphaFoldDB" id="A0AA36DW92"/>
<reference evidence="3" key="1">
    <citation type="submission" date="2023-04" db="EMBL/GenBank/DDBJ databases">
        <authorList>
            <person name="Vijverberg K."/>
            <person name="Xiong W."/>
            <person name="Schranz E."/>
        </authorList>
    </citation>
    <scope>NUCLEOTIDE SEQUENCE</scope>
</reference>
<dbReference type="Proteomes" id="UP001177003">
    <property type="component" value="Chromosome 2"/>
</dbReference>
<evidence type="ECO:0000256" key="1">
    <source>
        <dbReference type="ARBA" id="ARBA00009995"/>
    </source>
</evidence>
<dbReference type="Gene3D" id="3.40.50.2000">
    <property type="entry name" value="Glycogen Phosphorylase B"/>
    <property type="match status" value="3"/>
</dbReference>
<protein>
    <recommendedName>
        <fullName evidence="5">Glycosyltransferase</fullName>
    </recommendedName>
</protein>
<dbReference type="PANTHER" id="PTHR11926">
    <property type="entry name" value="GLUCOSYL/GLUCURONOSYL TRANSFERASES"/>
    <property type="match status" value="1"/>
</dbReference>
<dbReference type="EMBL" id="OX465078">
    <property type="protein sequence ID" value="CAI9273553.1"/>
    <property type="molecule type" value="Genomic_DNA"/>
</dbReference>
<name>A0AA36DW92_LACSI</name>
<evidence type="ECO:0000313" key="3">
    <source>
        <dbReference type="EMBL" id="CAI9273553.1"/>
    </source>
</evidence>
<gene>
    <name evidence="3" type="ORF">LSALG_LOCUS13693</name>
</gene>
<proteinExistence type="inferred from homology"/>
<comment type="similarity">
    <text evidence="1">Belongs to the UDP-glycosyltransferase family.</text>
</comment>
<evidence type="ECO:0000313" key="4">
    <source>
        <dbReference type="Proteomes" id="UP001177003"/>
    </source>
</evidence>
<accession>A0AA36DW92</accession>
<dbReference type="GO" id="GO:0080044">
    <property type="term" value="F:quercetin 7-O-glucosyltransferase activity"/>
    <property type="evidence" value="ECO:0007669"/>
    <property type="project" value="TreeGrafter"/>
</dbReference>
<dbReference type="Pfam" id="PF00201">
    <property type="entry name" value="UDPGT"/>
    <property type="match status" value="1"/>
</dbReference>
<organism evidence="3 4">
    <name type="scientific">Lactuca saligna</name>
    <name type="common">Willowleaf lettuce</name>
    <dbReference type="NCBI Taxonomy" id="75948"/>
    <lineage>
        <taxon>Eukaryota</taxon>
        <taxon>Viridiplantae</taxon>
        <taxon>Streptophyta</taxon>
        <taxon>Embryophyta</taxon>
        <taxon>Tracheophyta</taxon>
        <taxon>Spermatophyta</taxon>
        <taxon>Magnoliopsida</taxon>
        <taxon>eudicotyledons</taxon>
        <taxon>Gunneridae</taxon>
        <taxon>Pentapetalae</taxon>
        <taxon>asterids</taxon>
        <taxon>campanulids</taxon>
        <taxon>Asterales</taxon>
        <taxon>Asteraceae</taxon>
        <taxon>Cichorioideae</taxon>
        <taxon>Cichorieae</taxon>
        <taxon>Lactucinae</taxon>
        <taxon>Lactuca</taxon>
    </lineage>
</organism>
<dbReference type="CDD" id="cd03784">
    <property type="entry name" value="GT1_Gtf-like"/>
    <property type="match status" value="1"/>
</dbReference>
<evidence type="ECO:0000256" key="2">
    <source>
        <dbReference type="ARBA" id="ARBA00022679"/>
    </source>
</evidence>
<dbReference type="InterPro" id="IPR002213">
    <property type="entry name" value="UDP_glucos_trans"/>
</dbReference>
<sequence length="498" mass="56743">MENQIVRSSCRRQRVVLFPLPFQGHINPMLQLANILYFNGFSITIIHTNFNSLYTSNYPHFTFRAVLDNDSKDNNLAKLSSKGIGDLLSGIMLLNQCSEESLRQELDQMLIDSKQQQEPIVCLITDALWYFTQSVADSLKLPRMVLRTSSLFCLNVYASIPVLEDQGYFNQANSVFDEENIDLGLKNIISPNNERDFKKPEGTELVFDLEERVPEIPVLKVKDISNMRIKGQTDPTAKLLAKMLKQTKASSGIIWNSFKELEEPEFQKICKDFPVPSFLIGPFHKYFPASLSSLLEPERSFMSWLDHQAPKSVLYISFGSAAQLEKQDFMEVVHGLAISKLPFLWVMRPAIVKGSEWIDLLPNWFLDLVGERGYIVKWAPQQEVLAHQATGAFWTHNGWNSTLESICEGVPMICSPFWGDQPLDARYVSDVLKVGVYLENGWGKEEIASAVRRVMVEEEREEFRERARCLKEKVNVSVMKGGSSYESLQSLVGYISLL</sequence>
<dbReference type="PANTHER" id="PTHR11926:SF1464">
    <property type="entry name" value="UDP-GLYCOSYLTRANSFERASE 76B1-LIKE"/>
    <property type="match status" value="1"/>
</dbReference>
<dbReference type="GO" id="GO:0080043">
    <property type="term" value="F:quercetin 3-O-glucosyltransferase activity"/>
    <property type="evidence" value="ECO:0007669"/>
    <property type="project" value="TreeGrafter"/>
</dbReference>